<dbReference type="STRING" id="337451.A0A3S3NNY1"/>
<comment type="pathway">
    <text evidence="1 7">Glycan metabolism; pectin degradation; 2-dehydro-3-deoxy-D-gluconate from pectin: step 1/5.</text>
</comment>
<dbReference type="AlphaFoldDB" id="A0A3S3NNY1"/>
<dbReference type="Pfam" id="PF01095">
    <property type="entry name" value="Pectinesterase"/>
    <property type="match status" value="1"/>
</dbReference>
<evidence type="ECO:0000256" key="3">
    <source>
        <dbReference type="ARBA" id="ARBA00007786"/>
    </source>
</evidence>
<evidence type="ECO:0000256" key="1">
    <source>
        <dbReference type="ARBA" id="ARBA00005184"/>
    </source>
</evidence>
<dbReference type="GO" id="GO:0004857">
    <property type="term" value="F:enzyme inhibitor activity"/>
    <property type="evidence" value="ECO:0007669"/>
    <property type="project" value="InterPro"/>
</dbReference>
<dbReference type="NCBIfam" id="TIGR01614">
    <property type="entry name" value="PME_inhib"/>
    <property type="match status" value="1"/>
</dbReference>
<feature type="transmembrane region" description="Helical" evidence="8">
    <location>
        <begin position="23"/>
        <end position="42"/>
    </location>
</feature>
<comment type="similarity">
    <text evidence="3">In the C-terminal section; belongs to the pectinesterase family.</text>
</comment>
<keyword evidence="4 7" id="KW-0378">Hydrolase</keyword>
<dbReference type="InterPro" id="IPR012334">
    <property type="entry name" value="Pectin_lyas_fold"/>
</dbReference>
<evidence type="ECO:0000256" key="7">
    <source>
        <dbReference type="RuleBase" id="RU000589"/>
    </source>
</evidence>
<evidence type="ECO:0000256" key="4">
    <source>
        <dbReference type="ARBA" id="ARBA00022801"/>
    </source>
</evidence>
<dbReference type="SUPFAM" id="SSF51126">
    <property type="entry name" value="Pectin lyase-like"/>
    <property type="match status" value="1"/>
</dbReference>
<protein>
    <recommendedName>
        <fullName evidence="7">Pectinesterase</fullName>
        <ecNumber evidence="7">3.1.1.11</ecNumber>
    </recommendedName>
</protein>
<sequence length="557" mass="59135">MFLTGRNIYQHLGSKHGDQRKKLIIWACSVSLILLVFIATISCLPTKVQGGKAKSLPSQTSITIVSRAIVSACKNTLYKETCMSSLTGTTSKTPKELFELSVQHAADLATSARSHAYNITILDQKTRTNLPTGVDDCSELLEDSVDRLSNVLDSTKGASPDDIQTWLSAALTNQETCLDSLKSVNSPLEKELMERAKNLSQSISNSLAMYVSMKGGETKKSVGGGGRRLLSDGFPDWVSTSDRKLLDAPIGEIRPHAVVAKDGSGTHGTIGEALLAASLAAGGGRTVIHVKAGTYSEGSIKIPKGQNIMLVGDGKGVTVITGHKSANSGYSTFSSATLGVSGDGFIARDISIVNSAGPSGEQAVALRVNSDKSVIYRCALDGYQDTLYTLSNRQFYRETDVYGTVDFIFGNSAAVFQSCNLIAKSRGDPNYVTAQGRSDPNQNTGISIQNCKISGGSNTYLGRPWKAYSRTVVMKSNLDGSINRAGWSQWSGSSGLNTLYYGEYMNTGPGASTSGRVGWGGYHPSLSVAEASKFTVANFISGTQWLPSTGIPFDAGL</sequence>
<organism evidence="10 11">
    <name type="scientific">Cinnamomum micranthum f. kanehirae</name>
    <dbReference type="NCBI Taxonomy" id="337451"/>
    <lineage>
        <taxon>Eukaryota</taxon>
        <taxon>Viridiplantae</taxon>
        <taxon>Streptophyta</taxon>
        <taxon>Embryophyta</taxon>
        <taxon>Tracheophyta</taxon>
        <taxon>Spermatophyta</taxon>
        <taxon>Magnoliopsida</taxon>
        <taxon>Magnoliidae</taxon>
        <taxon>Laurales</taxon>
        <taxon>Lauraceae</taxon>
        <taxon>Cinnamomum</taxon>
    </lineage>
</organism>
<dbReference type="SUPFAM" id="SSF101148">
    <property type="entry name" value="Plant invertase/pectin methylesterase inhibitor"/>
    <property type="match status" value="1"/>
</dbReference>
<keyword evidence="8" id="KW-1133">Transmembrane helix</keyword>
<comment type="similarity">
    <text evidence="2">In the N-terminal section; belongs to the PMEI family.</text>
</comment>
<feature type="domain" description="Pectinesterase inhibitor" evidence="9">
    <location>
        <begin position="64"/>
        <end position="209"/>
    </location>
</feature>
<keyword evidence="5 7" id="KW-0063">Aspartyl esterase</keyword>
<keyword evidence="11" id="KW-1185">Reference proteome</keyword>
<dbReference type="Pfam" id="PF04043">
    <property type="entry name" value="PMEI"/>
    <property type="match status" value="1"/>
</dbReference>
<evidence type="ECO:0000256" key="5">
    <source>
        <dbReference type="ARBA" id="ARBA00023085"/>
    </source>
</evidence>
<dbReference type="GO" id="GO:0042545">
    <property type="term" value="P:cell wall modification"/>
    <property type="evidence" value="ECO:0007669"/>
    <property type="project" value="UniProtKB-UniRule"/>
</dbReference>
<dbReference type="EMBL" id="QPKB01000011">
    <property type="protein sequence ID" value="RWR95859.1"/>
    <property type="molecule type" value="Genomic_DNA"/>
</dbReference>
<comment type="caution">
    <text evidence="10">The sequence shown here is derived from an EMBL/GenBank/DDBJ whole genome shotgun (WGS) entry which is preliminary data.</text>
</comment>
<dbReference type="GO" id="GO:0045490">
    <property type="term" value="P:pectin catabolic process"/>
    <property type="evidence" value="ECO:0007669"/>
    <property type="project" value="UniProtKB-UniRule"/>
</dbReference>
<evidence type="ECO:0000256" key="8">
    <source>
        <dbReference type="SAM" id="Phobius"/>
    </source>
</evidence>
<evidence type="ECO:0000256" key="6">
    <source>
        <dbReference type="PROSITE-ProRule" id="PRU10040"/>
    </source>
</evidence>
<evidence type="ECO:0000256" key="2">
    <source>
        <dbReference type="ARBA" id="ARBA00006027"/>
    </source>
</evidence>
<dbReference type="InterPro" id="IPR006501">
    <property type="entry name" value="Pectinesterase_inhib_dom"/>
</dbReference>
<dbReference type="InterPro" id="IPR000070">
    <property type="entry name" value="Pectinesterase_cat"/>
</dbReference>
<dbReference type="InterPro" id="IPR011050">
    <property type="entry name" value="Pectin_lyase_fold/virulence"/>
</dbReference>
<proteinExistence type="inferred from homology"/>
<gene>
    <name evidence="10" type="ORF">CKAN_02521600</name>
</gene>
<dbReference type="PANTHER" id="PTHR31707">
    <property type="entry name" value="PECTINESTERASE"/>
    <property type="match status" value="1"/>
</dbReference>
<dbReference type="SMART" id="SM00856">
    <property type="entry name" value="PMEI"/>
    <property type="match status" value="1"/>
</dbReference>
<comment type="catalytic activity">
    <reaction evidence="7">
        <text>[(1-&gt;4)-alpha-D-galacturonosyl methyl ester](n) + n H2O = [(1-&gt;4)-alpha-D-galacturonosyl](n) + n methanol + n H(+)</text>
        <dbReference type="Rhea" id="RHEA:22380"/>
        <dbReference type="Rhea" id="RHEA-COMP:14570"/>
        <dbReference type="Rhea" id="RHEA-COMP:14573"/>
        <dbReference type="ChEBI" id="CHEBI:15377"/>
        <dbReference type="ChEBI" id="CHEBI:15378"/>
        <dbReference type="ChEBI" id="CHEBI:17790"/>
        <dbReference type="ChEBI" id="CHEBI:140522"/>
        <dbReference type="ChEBI" id="CHEBI:140523"/>
        <dbReference type="EC" id="3.1.1.11"/>
    </reaction>
</comment>
<evidence type="ECO:0000313" key="11">
    <source>
        <dbReference type="Proteomes" id="UP000283530"/>
    </source>
</evidence>
<dbReference type="OrthoDB" id="2019149at2759"/>
<dbReference type="CDD" id="cd15798">
    <property type="entry name" value="PMEI-like_3"/>
    <property type="match status" value="1"/>
</dbReference>
<accession>A0A3S3NNY1</accession>
<dbReference type="InterPro" id="IPR033131">
    <property type="entry name" value="Pectinesterase_Asp_AS"/>
</dbReference>
<evidence type="ECO:0000313" key="10">
    <source>
        <dbReference type="EMBL" id="RWR95859.1"/>
    </source>
</evidence>
<dbReference type="GO" id="GO:0030599">
    <property type="term" value="F:pectinesterase activity"/>
    <property type="evidence" value="ECO:0007669"/>
    <property type="project" value="UniProtKB-UniRule"/>
</dbReference>
<keyword evidence="8" id="KW-0472">Membrane</keyword>
<reference evidence="10 11" key="1">
    <citation type="journal article" date="2019" name="Nat. Plants">
        <title>Stout camphor tree genome fills gaps in understanding of flowering plant genome evolution.</title>
        <authorList>
            <person name="Chaw S.M."/>
            <person name="Liu Y.C."/>
            <person name="Wu Y.W."/>
            <person name="Wang H.Y."/>
            <person name="Lin C.I."/>
            <person name="Wu C.S."/>
            <person name="Ke H.M."/>
            <person name="Chang L.Y."/>
            <person name="Hsu C.Y."/>
            <person name="Yang H.T."/>
            <person name="Sudianto E."/>
            <person name="Hsu M.H."/>
            <person name="Wu K.P."/>
            <person name="Wang L.N."/>
            <person name="Leebens-Mack J.H."/>
            <person name="Tsai I.J."/>
        </authorList>
    </citation>
    <scope>NUCLEOTIDE SEQUENCE [LARGE SCALE GENOMIC DNA]</scope>
    <source>
        <strain evidence="11">cv. Chaw 1501</strain>
        <tissue evidence="10">Young leaves</tissue>
    </source>
</reference>
<evidence type="ECO:0000259" key="9">
    <source>
        <dbReference type="SMART" id="SM00856"/>
    </source>
</evidence>
<dbReference type="EC" id="3.1.1.11" evidence="7"/>
<keyword evidence="8" id="KW-0812">Transmembrane</keyword>
<dbReference type="Proteomes" id="UP000283530">
    <property type="component" value="Unassembled WGS sequence"/>
</dbReference>
<dbReference type="PROSITE" id="PS00503">
    <property type="entry name" value="PECTINESTERASE_2"/>
    <property type="match status" value="1"/>
</dbReference>
<dbReference type="Gene3D" id="2.160.20.10">
    <property type="entry name" value="Single-stranded right-handed beta-helix, Pectin lyase-like"/>
    <property type="match status" value="1"/>
</dbReference>
<dbReference type="Gene3D" id="1.20.140.40">
    <property type="entry name" value="Invertase/pectin methylesterase inhibitor family protein"/>
    <property type="match status" value="1"/>
</dbReference>
<dbReference type="UniPathway" id="UPA00545">
    <property type="reaction ID" value="UER00823"/>
</dbReference>
<name>A0A3S3NNY1_9MAGN</name>
<feature type="active site" evidence="6">
    <location>
        <position position="406"/>
    </location>
</feature>
<dbReference type="FunFam" id="2.160.20.10:FF:000001">
    <property type="entry name" value="Pectinesterase"/>
    <property type="match status" value="1"/>
</dbReference>
<dbReference type="InterPro" id="IPR035513">
    <property type="entry name" value="Invertase/methylesterase_inhib"/>
</dbReference>